<proteinExistence type="predicted"/>
<keyword evidence="1" id="KW-0472">Membrane</keyword>
<gene>
    <name evidence="3" type="ORF">D1866_08805</name>
    <name evidence="2" type="ORF">GFB69_00250</name>
</gene>
<dbReference type="EMBL" id="CP045482">
    <property type="protein sequence ID" value="QGR22078.1"/>
    <property type="molecule type" value="Genomic_DNA"/>
</dbReference>
<sequence length="153" mass="17585">MKRVKGYIGHVKIDKEGKVVESNVDNADEIAKILKFNVEKGNQEAKELGFNKINGFAMFGSTKSLTFMKDTALLVDNKKADWQELFTTYTYMKSWLIGGIALLVLSLILYYLAIFTSYMDYFAPEPRFYTPTILLLISIFMIVLSKSKYSYRL</sequence>
<dbReference type="AlphaFoldDB" id="A0A650CWD3"/>
<keyword evidence="1" id="KW-0812">Transmembrane</keyword>
<evidence type="ECO:0000256" key="1">
    <source>
        <dbReference type="SAM" id="Phobius"/>
    </source>
</evidence>
<evidence type="ECO:0000313" key="5">
    <source>
        <dbReference type="Proteomes" id="UP000474054"/>
    </source>
</evidence>
<dbReference type="Proteomes" id="UP000474054">
    <property type="component" value="Unassembled WGS sequence"/>
</dbReference>
<feature type="transmembrane region" description="Helical" evidence="1">
    <location>
        <begin position="95"/>
        <end position="116"/>
    </location>
</feature>
<protein>
    <recommendedName>
        <fullName evidence="6">NUMOD4 domain-containing protein</fullName>
    </recommendedName>
</protein>
<dbReference type="GeneID" id="42779829"/>
<keyword evidence="1" id="KW-1133">Transmembrane helix</keyword>
<accession>A0A650CWD3</accession>
<evidence type="ECO:0000313" key="2">
    <source>
        <dbReference type="EMBL" id="MQL54251.1"/>
    </source>
</evidence>
<reference evidence="3 4" key="2">
    <citation type="submission" date="2019-10" db="EMBL/GenBank/DDBJ databases">
        <title>Genome Sequences from Six Type Strain Members of the Archaeal Family Sulfolobaceae: Acidianus ambivalens, Acidianus infernus, Metallosphaera prunae, Stygiolobus azoricus, Sulfolobus metallicus, and Sulfurisphaera ohwakuensis.</title>
        <authorList>
            <person name="Counts J.A."/>
            <person name="Kelly R.M."/>
        </authorList>
    </citation>
    <scope>NUCLEOTIDE SEQUENCE [LARGE SCALE GENOMIC DNA]</scope>
    <source>
        <strain evidence="3 4">LEI 10</strain>
    </source>
</reference>
<evidence type="ECO:0000313" key="3">
    <source>
        <dbReference type="EMBL" id="QGR22078.1"/>
    </source>
</evidence>
<dbReference type="EMBL" id="WHYS01000001">
    <property type="protein sequence ID" value="MQL54251.1"/>
    <property type="molecule type" value="Genomic_DNA"/>
</dbReference>
<dbReference type="KEGG" id="aamb:D1866_08805"/>
<feature type="transmembrane region" description="Helical" evidence="1">
    <location>
        <begin position="128"/>
        <end position="145"/>
    </location>
</feature>
<keyword evidence="4" id="KW-1185">Reference proteome</keyword>
<dbReference type="Proteomes" id="UP000426328">
    <property type="component" value="Chromosome"/>
</dbReference>
<evidence type="ECO:0000313" key="4">
    <source>
        <dbReference type="Proteomes" id="UP000426328"/>
    </source>
</evidence>
<name>A0A650CWD3_ACIAM</name>
<organism evidence="3 4">
    <name type="scientific">Acidianus ambivalens</name>
    <name type="common">Desulfurolobus ambivalens</name>
    <dbReference type="NCBI Taxonomy" id="2283"/>
    <lineage>
        <taxon>Archaea</taxon>
        <taxon>Thermoproteota</taxon>
        <taxon>Thermoprotei</taxon>
        <taxon>Sulfolobales</taxon>
        <taxon>Sulfolobaceae</taxon>
        <taxon>Acidianus</taxon>
    </lineage>
</organism>
<reference evidence="2 5" key="1">
    <citation type="submission" date="2019-10" db="EMBL/GenBank/DDBJ databases">
        <title>Comparative genomics of sulfur disproportionating microorganisms.</title>
        <authorList>
            <person name="Ward L.M."/>
            <person name="Bertran E."/>
            <person name="Johnston D."/>
        </authorList>
    </citation>
    <scope>NUCLEOTIDE SEQUENCE [LARGE SCALE GENOMIC DNA]</scope>
    <source>
        <strain evidence="2 5">DSM 3772</strain>
    </source>
</reference>
<dbReference type="RefSeq" id="WP_152939164.1">
    <property type="nucleotide sequence ID" value="NZ_CP045482.1"/>
</dbReference>
<evidence type="ECO:0008006" key="6">
    <source>
        <dbReference type="Google" id="ProtNLM"/>
    </source>
</evidence>